<dbReference type="SUPFAM" id="SSF55729">
    <property type="entry name" value="Acyl-CoA N-acyltransferases (Nat)"/>
    <property type="match status" value="1"/>
</dbReference>
<evidence type="ECO:0000313" key="2">
    <source>
        <dbReference type="EMBL" id="MBD2185762.1"/>
    </source>
</evidence>
<dbReference type="InterPro" id="IPR000182">
    <property type="entry name" value="GNAT_dom"/>
</dbReference>
<evidence type="ECO:0000313" key="3">
    <source>
        <dbReference type="Proteomes" id="UP000641646"/>
    </source>
</evidence>
<dbReference type="Gene3D" id="3.40.630.30">
    <property type="match status" value="1"/>
</dbReference>
<name>A0A926VKU2_9CYAN</name>
<comment type="caution">
    <text evidence="2">The sequence shown here is derived from an EMBL/GenBank/DDBJ whole genome shotgun (WGS) entry which is preliminary data.</text>
</comment>
<sequence length="167" mass="18861">MKTSSNSLPPGCIIRPASARDIWAIRKLVLSAKLDPTQLRWQQFWLIECDNIVVACGQLRSFPEAQELGSLVVAPNWRDRGLGSYLVTHLIQQSTQPLYLECVGKKLADFYTRFGFVPVSWQELSSSLKWKFGLTQIAAKLIPIISVTIMQYRRSEISPDAKQTPVP</sequence>
<organism evidence="2 3">
    <name type="scientific">Aerosakkonema funiforme FACHB-1375</name>
    <dbReference type="NCBI Taxonomy" id="2949571"/>
    <lineage>
        <taxon>Bacteria</taxon>
        <taxon>Bacillati</taxon>
        <taxon>Cyanobacteriota</taxon>
        <taxon>Cyanophyceae</taxon>
        <taxon>Oscillatoriophycideae</taxon>
        <taxon>Aerosakkonematales</taxon>
        <taxon>Aerosakkonemataceae</taxon>
        <taxon>Aerosakkonema</taxon>
    </lineage>
</organism>
<dbReference type="AlphaFoldDB" id="A0A926VKU2"/>
<evidence type="ECO:0000259" key="1">
    <source>
        <dbReference type="PROSITE" id="PS51186"/>
    </source>
</evidence>
<dbReference type="PROSITE" id="PS51186">
    <property type="entry name" value="GNAT"/>
    <property type="match status" value="1"/>
</dbReference>
<reference evidence="2" key="1">
    <citation type="journal article" date="2015" name="ISME J.">
        <title>Draft Genome Sequence of Streptomyces incarnatus NRRL8089, which Produces the Nucleoside Antibiotic Sinefungin.</title>
        <authorList>
            <person name="Oshima K."/>
            <person name="Hattori M."/>
            <person name="Shimizu H."/>
            <person name="Fukuda K."/>
            <person name="Nemoto M."/>
            <person name="Inagaki K."/>
            <person name="Tamura T."/>
        </authorList>
    </citation>
    <scope>NUCLEOTIDE SEQUENCE</scope>
    <source>
        <strain evidence="2">FACHB-1375</strain>
    </source>
</reference>
<protein>
    <submittedName>
        <fullName evidence="2">GNAT family N-acetyltransferase</fullName>
    </submittedName>
</protein>
<keyword evidence="3" id="KW-1185">Reference proteome</keyword>
<dbReference type="CDD" id="cd04301">
    <property type="entry name" value="NAT_SF"/>
    <property type="match status" value="1"/>
</dbReference>
<gene>
    <name evidence="2" type="ORF">H6G03_32660</name>
</gene>
<dbReference type="GO" id="GO:0016747">
    <property type="term" value="F:acyltransferase activity, transferring groups other than amino-acyl groups"/>
    <property type="evidence" value="ECO:0007669"/>
    <property type="project" value="InterPro"/>
</dbReference>
<dbReference type="InterPro" id="IPR016181">
    <property type="entry name" value="Acyl_CoA_acyltransferase"/>
</dbReference>
<accession>A0A926VKU2</accession>
<reference evidence="2" key="2">
    <citation type="submission" date="2020-08" db="EMBL/GenBank/DDBJ databases">
        <authorList>
            <person name="Chen M."/>
            <person name="Teng W."/>
            <person name="Zhao L."/>
            <person name="Hu C."/>
            <person name="Zhou Y."/>
            <person name="Han B."/>
            <person name="Song L."/>
            <person name="Shu W."/>
        </authorList>
    </citation>
    <scope>NUCLEOTIDE SEQUENCE</scope>
    <source>
        <strain evidence="2">FACHB-1375</strain>
    </source>
</reference>
<dbReference type="Proteomes" id="UP000641646">
    <property type="component" value="Unassembled WGS sequence"/>
</dbReference>
<dbReference type="EMBL" id="JACJPW010000141">
    <property type="protein sequence ID" value="MBD2185762.1"/>
    <property type="molecule type" value="Genomic_DNA"/>
</dbReference>
<feature type="domain" description="N-acetyltransferase" evidence="1">
    <location>
        <begin position="12"/>
        <end position="143"/>
    </location>
</feature>
<proteinExistence type="predicted"/>
<dbReference type="Pfam" id="PF13508">
    <property type="entry name" value="Acetyltransf_7"/>
    <property type="match status" value="1"/>
</dbReference>
<dbReference type="RefSeq" id="WP_190474380.1">
    <property type="nucleotide sequence ID" value="NZ_JACJPW010000141.1"/>
</dbReference>